<proteinExistence type="predicted"/>
<name>A0A3G8M7S0_9HYPH</name>
<dbReference type="EMBL" id="CP034086">
    <property type="protein sequence ID" value="AZG77150.1"/>
    <property type="molecule type" value="Genomic_DNA"/>
</dbReference>
<sequence>MISAFLDQVTDRRGGFISPQRVSEALHVPLSRIARLAKVHRNTLAQRPESPLVQERLGDVARIIATATELLGGEQGRAIVWFMHQPLSGFDGRTAEELVAAGHSDAVVAHLDLLREGSYA</sequence>
<organism evidence="1 2">
    <name type="scientific">Methylocystis rosea</name>
    <dbReference type="NCBI Taxonomy" id="173366"/>
    <lineage>
        <taxon>Bacteria</taxon>
        <taxon>Pseudomonadati</taxon>
        <taxon>Pseudomonadota</taxon>
        <taxon>Alphaproteobacteria</taxon>
        <taxon>Hyphomicrobiales</taxon>
        <taxon>Methylocystaceae</taxon>
        <taxon>Methylocystis</taxon>
    </lineage>
</organism>
<evidence type="ECO:0000313" key="1">
    <source>
        <dbReference type="EMBL" id="AZG77150.1"/>
    </source>
</evidence>
<dbReference type="AlphaFoldDB" id="A0A3G8M7S0"/>
<accession>A0A3G8M7S0</accession>
<dbReference type="KEGG" id="mros:EHO51_10610"/>
<reference evidence="1 2" key="1">
    <citation type="submission" date="2018-11" db="EMBL/GenBank/DDBJ databases">
        <title>Genome squencing of methanotrophic bacteria isolated from alkaline groundwater in Korea.</title>
        <authorList>
            <person name="Nguyen L.N."/>
        </authorList>
    </citation>
    <scope>NUCLEOTIDE SEQUENCE [LARGE SCALE GENOMIC DNA]</scope>
    <source>
        <strain evidence="1 2">GW6</strain>
    </source>
</reference>
<dbReference type="RefSeq" id="WP_124738874.1">
    <property type="nucleotide sequence ID" value="NZ_CP034086.1"/>
</dbReference>
<evidence type="ECO:0000313" key="2">
    <source>
        <dbReference type="Proteomes" id="UP000273982"/>
    </source>
</evidence>
<protein>
    <submittedName>
        <fullName evidence="1">Uncharacterized protein</fullName>
    </submittedName>
</protein>
<gene>
    <name evidence="1" type="ORF">EHO51_10610</name>
</gene>
<dbReference type="Proteomes" id="UP000273982">
    <property type="component" value="Chromosome"/>
</dbReference>